<protein>
    <submittedName>
        <fullName evidence="2">CopG family transcriptional regulator</fullName>
    </submittedName>
</protein>
<reference evidence="2 3" key="1">
    <citation type="submission" date="2015-08" db="EMBL/GenBank/DDBJ databases">
        <title>Genome sequence of Streptococcus phocae subsp. phocae ATCC 51973T isolated from liver specimen obtained from seal.</title>
        <authorList>
            <person name="Avendano-Herrera R."/>
        </authorList>
    </citation>
    <scope>NUCLEOTIDE SEQUENCE [LARGE SCALE GENOMIC DNA]</scope>
    <source>
        <strain evidence="2 3">ATCC 51973</strain>
    </source>
</reference>
<dbReference type="SUPFAM" id="SSF47598">
    <property type="entry name" value="Ribbon-helix-helix"/>
    <property type="match status" value="1"/>
</dbReference>
<accession>A0A0P6S155</accession>
<dbReference type="RefSeq" id="WP_027970310.1">
    <property type="nucleotide sequence ID" value="NZ_LHQM01000046.1"/>
</dbReference>
<organism evidence="2 3">
    <name type="scientific">Streptococcus phocae</name>
    <dbReference type="NCBI Taxonomy" id="119224"/>
    <lineage>
        <taxon>Bacteria</taxon>
        <taxon>Bacillati</taxon>
        <taxon>Bacillota</taxon>
        <taxon>Bacilli</taxon>
        <taxon>Lactobacillales</taxon>
        <taxon>Streptococcaceae</taxon>
        <taxon>Streptococcus</taxon>
    </lineage>
</organism>
<dbReference type="EMBL" id="LHQM01000046">
    <property type="protein sequence ID" value="KPJ21790.1"/>
    <property type="molecule type" value="Genomic_DNA"/>
</dbReference>
<dbReference type="PATRIC" id="fig|119224.3.peg.1335"/>
<evidence type="ECO:0000256" key="1">
    <source>
        <dbReference type="SAM" id="MobiDB-lite"/>
    </source>
</evidence>
<evidence type="ECO:0000313" key="2">
    <source>
        <dbReference type="EMBL" id="KPJ21790.1"/>
    </source>
</evidence>
<dbReference type="Proteomes" id="UP000049578">
    <property type="component" value="Unassembled WGS sequence"/>
</dbReference>
<comment type="caution">
    <text evidence="2">The sequence shown here is derived from an EMBL/GenBank/DDBJ whole genome shotgun (WGS) entry which is preliminary data.</text>
</comment>
<proteinExistence type="predicted"/>
<gene>
    <name evidence="2" type="ORF">AKK44_07915</name>
</gene>
<dbReference type="InterPro" id="IPR046257">
    <property type="entry name" value="DUF6290"/>
</dbReference>
<dbReference type="InterPro" id="IPR010985">
    <property type="entry name" value="Ribbon_hlx_hlx"/>
</dbReference>
<keyword evidence="3" id="KW-1185">Reference proteome</keyword>
<dbReference type="AlphaFoldDB" id="A0A0P6S155"/>
<evidence type="ECO:0000313" key="3">
    <source>
        <dbReference type="Proteomes" id="UP000049578"/>
    </source>
</evidence>
<feature type="region of interest" description="Disordered" evidence="1">
    <location>
        <begin position="1"/>
        <end position="25"/>
    </location>
</feature>
<dbReference type="Pfam" id="PF19807">
    <property type="entry name" value="DUF6290"/>
    <property type="match status" value="1"/>
</dbReference>
<dbReference type="GO" id="GO:0006355">
    <property type="term" value="P:regulation of DNA-templated transcription"/>
    <property type="evidence" value="ECO:0007669"/>
    <property type="project" value="InterPro"/>
</dbReference>
<name>A0A0P6S155_9STRE</name>
<sequence>MTDNQRKIGRPTTDPKNLRVTIRFNDEQSQKIKDYSQKNNLTTSEVIRKAVDDLK</sequence>